<evidence type="ECO:0000313" key="2">
    <source>
        <dbReference type="EMBL" id="KAK5775002.1"/>
    </source>
</evidence>
<keyword evidence="3" id="KW-1185">Reference proteome</keyword>
<dbReference type="PANTHER" id="PTHR47074">
    <property type="entry name" value="BNAC02G40300D PROTEIN"/>
    <property type="match status" value="1"/>
</dbReference>
<dbReference type="InterPro" id="IPR002156">
    <property type="entry name" value="RNaseH_domain"/>
</dbReference>
<name>A0ABR0MLY9_GOSAR</name>
<dbReference type="Gene3D" id="3.30.420.10">
    <property type="entry name" value="Ribonuclease H-like superfamily/Ribonuclease H"/>
    <property type="match status" value="1"/>
</dbReference>
<evidence type="ECO:0000313" key="3">
    <source>
        <dbReference type="Proteomes" id="UP001358586"/>
    </source>
</evidence>
<dbReference type="EMBL" id="JARKNE010000012">
    <property type="protein sequence ID" value="KAK5775002.1"/>
    <property type="molecule type" value="Genomic_DNA"/>
</dbReference>
<organism evidence="2 3">
    <name type="scientific">Gossypium arboreum</name>
    <name type="common">Tree cotton</name>
    <name type="synonym">Gossypium nanking</name>
    <dbReference type="NCBI Taxonomy" id="29729"/>
    <lineage>
        <taxon>Eukaryota</taxon>
        <taxon>Viridiplantae</taxon>
        <taxon>Streptophyta</taxon>
        <taxon>Embryophyta</taxon>
        <taxon>Tracheophyta</taxon>
        <taxon>Spermatophyta</taxon>
        <taxon>Magnoliopsida</taxon>
        <taxon>eudicotyledons</taxon>
        <taxon>Gunneridae</taxon>
        <taxon>Pentapetalae</taxon>
        <taxon>rosids</taxon>
        <taxon>malvids</taxon>
        <taxon>Malvales</taxon>
        <taxon>Malvaceae</taxon>
        <taxon>Malvoideae</taxon>
        <taxon>Gossypium</taxon>
    </lineage>
</organism>
<comment type="caution">
    <text evidence="2">The sequence shown here is derived from an EMBL/GenBank/DDBJ whole genome shotgun (WGS) entry which is preliminary data.</text>
</comment>
<dbReference type="InterPro" id="IPR044730">
    <property type="entry name" value="RNase_H-like_dom_plant"/>
</dbReference>
<dbReference type="CDD" id="cd06222">
    <property type="entry name" value="RNase_H_like"/>
    <property type="match status" value="1"/>
</dbReference>
<dbReference type="InterPro" id="IPR052929">
    <property type="entry name" value="RNase_H-like_EbsB-rel"/>
</dbReference>
<protein>
    <recommendedName>
        <fullName evidence="1">RNase H type-1 domain-containing protein</fullName>
    </recommendedName>
</protein>
<feature type="domain" description="RNase H type-1" evidence="1">
    <location>
        <begin position="7"/>
        <end position="90"/>
    </location>
</feature>
<sequence length="137" mass="15396">MNSNIPSVFAAEVVACFQALQLGLQLDMREVEIEGDSRTVIRKLQEENEDRSEIAALINGSKSISLGFQTCVFLFTNREANTVAHIIATEGLVRRESTYLENMVAFGAAGVVAEDRQRTESMRELRGRRVREEENVF</sequence>
<accession>A0ABR0MLY9</accession>
<gene>
    <name evidence="2" type="ORF">PVK06_042868</name>
</gene>
<dbReference type="InterPro" id="IPR012337">
    <property type="entry name" value="RNaseH-like_sf"/>
</dbReference>
<dbReference type="PANTHER" id="PTHR47074:SF61">
    <property type="entry name" value="RNASE H TYPE-1 DOMAIN-CONTAINING PROTEIN"/>
    <property type="match status" value="1"/>
</dbReference>
<evidence type="ECO:0000259" key="1">
    <source>
        <dbReference type="Pfam" id="PF13456"/>
    </source>
</evidence>
<dbReference type="Proteomes" id="UP001358586">
    <property type="component" value="Chromosome 12"/>
</dbReference>
<reference evidence="2 3" key="1">
    <citation type="submission" date="2023-03" db="EMBL/GenBank/DDBJ databases">
        <title>WGS of Gossypium arboreum.</title>
        <authorList>
            <person name="Yu D."/>
        </authorList>
    </citation>
    <scope>NUCLEOTIDE SEQUENCE [LARGE SCALE GENOMIC DNA]</scope>
    <source>
        <tissue evidence="2">Leaf</tissue>
    </source>
</reference>
<dbReference type="SUPFAM" id="SSF53098">
    <property type="entry name" value="Ribonuclease H-like"/>
    <property type="match status" value="1"/>
</dbReference>
<proteinExistence type="predicted"/>
<dbReference type="InterPro" id="IPR036397">
    <property type="entry name" value="RNaseH_sf"/>
</dbReference>
<dbReference type="Pfam" id="PF13456">
    <property type="entry name" value="RVT_3"/>
    <property type="match status" value="1"/>
</dbReference>